<keyword evidence="2" id="KW-0472">Membrane</keyword>
<evidence type="ECO:0000313" key="3">
    <source>
        <dbReference type="EMBL" id="QES49242.1"/>
    </source>
</evidence>
<dbReference type="AlphaFoldDB" id="A0A5P2D265"/>
<dbReference type="RefSeq" id="WP_150208828.1">
    <property type="nucleotide sequence ID" value="NZ_CP029190.1"/>
</dbReference>
<reference evidence="3 4" key="1">
    <citation type="submission" date="2018-05" db="EMBL/GenBank/DDBJ databases">
        <title>Streptomyces venezuelae.</title>
        <authorList>
            <person name="Kim W."/>
            <person name="Lee N."/>
            <person name="Cho B.-K."/>
        </authorList>
    </citation>
    <scope>NUCLEOTIDE SEQUENCE [LARGE SCALE GENOMIC DNA]</scope>
    <source>
        <strain evidence="3 4">ATCC 21782</strain>
    </source>
</reference>
<evidence type="ECO:0000256" key="1">
    <source>
        <dbReference type="SAM" id="MobiDB-lite"/>
    </source>
</evidence>
<accession>A0A5P2D265</accession>
<dbReference type="Proteomes" id="UP000325211">
    <property type="component" value="Chromosome"/>
</dbReference>
<feature type="region of interest" description="Disordered" evidence="1">
    <location>
        <begin position="184"/>
        <end position="209"/>
    </location>
</feature>
<name>A0A5P2D265_STRVZ</name>
<gene>
    <name evidence="3" type="ORF">DEJ50_16960</name>
</gene>
<feature type="transmembrane region" description="Helical" evidence="2">
    <location>
        <begin position="72"/>
        <end position="95"/>
    </location>
</feature>
<keyword evidence="2" id="KW-0812">Transmembrane</keyword>
<protein>
    <recommendedName>
        <fullName evidence="5">DUF4190 domain-containing protein</fullName>
    </recommendedName>
</protein>
<sequence>MERDEPTGIGTAAAVLGTLGLMALVMTPVLLPASLAAPPLGIAAVVCGAVARGRARRNLATGPATGTATTTANLGIGLGITAFVVPVLFLTWAAWALHEAYDTDGDNANGSNSSHGPVGYVAPERTLVSWSAAPKPDRQHPGRIVYRDGVEVTVHTPQAFVPGPDSPAPLPKGKQAYRVLISISSPARTDEGPGIRPDPGPFAYSYSQN</sequence>
<feature type="transmembrane region" description="Helical" evidence="2">
    <location>
        <begin position="31"/>
        <end position="51"/>
    </location>
</feature>
<proteinExistence type="predicted"/>
<keyword evidence="2" id="KW-1133">Transmembrane helix</keyword>
<evidence type="ECO:0000313" key="4">
    <source>
        <dbReference type="Proteomes" id="UP000325211"/>
    </source>
</evidence>
<feature type="transmembrane region" description="Helical" evidence="2">
    <location>
        <begin position="7"/>
        <end position="25"/>
    </location>
</feature>
<evidence type="ECO:0008006" key="5">
    <source>
        <dbReference type="Google" id="ProtNLM"/>
    </source>
</evidence>
<dbReference type="EMBL" id="CP029190">
    <property type="protein sequence ID" value="QES49242.1"/>
    <property type="molecule type" value="Genomic_DNA"/>
</dbReference>
<organism evidence="3 4">
    <name type="scientific">Streptomyces venezuelae</name>
    <dbReference type="NCBI Taxonomy" id="54571"/>
    <lineage>
        <taxon>Bacteria</taxon>
        <taxon>Bacillati</taxon>
        <taxon>Actinomycetota</taxon>
        <taxon>Actinomycetes</taxon>
        <taxon>Kitasatosporales</taxon>
        <taxon>Streptomycetaceae</taxon>
        <taxon>Streptomyces</taxon>
    </lineage>
</organism>
<evidence type="ECO:0000256" key="2">
    <source>
        <dbReference type="SAM" id="Phobius"/>
    </source>
</evidence>